<dbReference type="InterPro" id="IPR019787">
    <property type="entry name" value="Znf_PHD-finger"/>
</dbReference>
<dbReference type="EMBL" id="VEPZ02001098">
    <property type="protein sequence ID" value="KAE8694968.1"/>
    <property type="molecule type" value="Genomic_DNA"/>
</dbReference>
<dbReference type="Proteomes" id="UP000436088">
    <property type="component" value="Unassembled WGS sequence"/>
</dbReference>
<name>A0A6A2ZST1_HIBSY</name>
<dbReference type="InterPro" id="IPR013083">
    <property type="entry name" value="Znf_RING/FYVE/PHD"/>
</dbReference>
<proteinExistence type="predicted"/>
<evidence type="ECO:0000256" key="2">
    <source>
        <dbReference type="ARBA" id="ARBA00022771"/>
    </source>
</evidence>
<organism evidence="5 6">
    <name type="scientific">Hibiscus syriacus</name>
    <name type="common">Rose of Sharon</name>
    <dbReference type="NCBI Taxonomy" id="106335"/>
    <lineage>
        <taxon>Eukaryota</taxon>
        <taxon>Viridiplantae</taxon>
        <taxon>Streptophyta</taxon>
        <taxon>Embryophyta</taxon>
        <taxon>Tracheophyta</taxon>
        <taxon>Spermatophyta</taxon>
        <taxon>Magnoliopsida</taxon>
        <taxon>eudicotyledons</taxon>
        <taxon>Gunneridae</taxon>
        <taxon>Pentapetalae</taxon>
        <taxon>rosids</taxon>
        <taxon>malvids</taxon>
        <taxon>Malvales</taxon>
        <taxon>Malvaceae</taxon>
        <taxon>Malvoideae</taxon>
        <taxon>Hibiscus</taxon>
    </lineage>
</organism>
<dbReference type="PANTHER" id="PTHR46201:SF3">
    <property type="entry name" value="OS01G0877500 PROTEIN"/>
    <property type="match status" value="1"/>
</dbReference>
<dbReference type="SMART" id="SM00249">
    <property type="entry name" value="PHD"/>
    <property type="match status" value="1"/>
</dbReference>
<dbReference type="PANTHER" id="PTHR46201">
    <property type="entry name" value="PHD FINGER PROTEIN MALE MEIOCYTE DEATH 1-RELATED"/>
    <property type="match status" value="1"/>
</dbReference>
<dbReference type="InterPro" id="IPR011011">
    <property type="entry name" value="Znf_FYVE_PHD"/>
</dbReference>
<dbReference type="GO" id="GO:0008270">
    <property type="term" value="F:zinc ion binding"/>
    <property type="evidence" value="ECO:0007669"/>
    <property type="project" value="UniProtKB-KW"/>
</dbReference>
<dbReference type="InterPro" id="IPR057765">
    <property type="entry name" value="MS1-like_ubiquitin"/>
</dbReference>
<dbReference type="Pfam" id="PF00628">
    <property type="entry name" value="PHD"/>
    <property type="match status" value="1"/>
</dbReference>
<dbReference type="AlphaFoldDB" id="A0A6A2ZST1"/>
<dbReference type="InterPro" id="IPR058054">
    <property type="entry name" value="Znf_MS1-like"/>
</dbReference>
<keyword evidence="3" id="KW-0862">Zinc</keyword>
<evidence type="ECO:0000313" key="5">
    <source>
        <dbReference type="EMBL" id="KAE8694968.1"/>
    </source>
</evidence>
<feature type="domain" description="Zinc finger PHD-type" evidence="4">
    <location>
        <begin position="623"/>
        <end position="669"/>
    </location>
</feature>
<dbReference type="InterPro" id="IPR019786">
    <property type="entry name" value="Zinc_finger_PHD-type_CS"/>
</dbReference>
<dbReference type="Gene3D" id="3.30.40.10">
    <property type="entry name" value="Zinc/RING finger domain, C3HC4 (zinc finger)"/>
    <property type="match status" value="1"/>
</dbReference>
<gene>
    <name evidence="5" type="ORF">F3Y22_tig00110761pilonHSYRG00059</name>
</gene>
<reference evidence="5" key="1">
    <citation type="submission" date="2019-09" db="EMBL/GenBank/DDBJ databases">
        <title>Draft genome information of white flower Hibiscus syriacus.</title>
        <authorList>
            <person name="Kim Y.-M."/>
        </authorList>
    </citation>
    <scope>NUCLEOTIDE SEQUENCE [LARGE SCALE GENOMIC DNA]</scope>
    <source>
        <strain evidence="5">YM2019G1</strain>
    </source>
</reference>
<evidence type="ECO:0000259" key="4">
    <source>
        <dbReference type="SMART" id="SM00249"/>
    </source>
</evidence>
<evidence type="ECO:0000256" key="1">
    <source>
        <dbReference type="ARBA" id="ARBA00022723"/>
    </source>
</evidence>
<dbReference type="OrthoDB" id="436852at2759"/>
<sequence length="696" mass="77478">MVVNGLPMKRMKRRVTADLYDFLTFPSYSTSASGSGAATPFRANIRSFLSKHALMPPLSSLFPHVMTWQIVLRIGDATESSDPSSSVVYLDVVEEDVARSRSIYCDQCRVVGWSGHPVCSKRYHFIITADGNAIGGNRKPCVRCGDNLHLSELRSKSCSHVATTDDVEEWVYHQLEDTTHLLHGVIHSNGYGHLLRVNGREGGSRVLSGCHIMDFWDRLCKTLAVRKVSVMDVSTKYGLEYRLLHAITKGRPWYGEWGYEFGTGSFALTVESYKSAVETLCSLPLSIFLLQGLKPSTQLQDVISFYQSLSKSKLVKIKDLFCFLMKLIHDARKSTSRVGDPTFKRQRTSSGVLSWSRADVARVEEAMFRVLRAVSGSNWVNSRALKGAVCRVAPPALLENCLMELRGKVAGEGRVVNARRNPDSGSLEYRLEPRNMSASTSGNDTCVSNCPPCKEILKQDLKFLYQSILHPQTMSICPPDEIRNLAISSAEKLLDCKQFVKHYKNETLSSGNGDLVCISCELELTDQHKEIAPDPPAELVVLPEKATVADLKTEALRAFQEVYLAFRRFQAEELVGFGGVEDSTQVKLLMGSTGSARLRVRCPWKIGVSKYRLERGMERWTVDCKCGAKDDDGERMLACDVCGVWQHTRCSGTKDSEAVPAKFLCNRCSKELVRTTPSVGLCKNETRSYGKSLNSP</sequence>
<dbReference type="InterPro" id="IPR001965">
    <property type="entry name" value="Znf_PHD"/>
</dbReference>
<keyword evidence="1" id="KW-0479">Metal-binding</keyword>
<dbReference type="PROSITE" id="PS01359">
    <property type="entry name" value="ZF_PHD_1"/>
    <property type="match status" value="1"/>
</dbReference>
<evidence type="ECO:0000313" key="6">
    <source>
        <dbReference type="Proteomes" id="UP000436088"/>
    </source>
</evidence>
<evidence type="ECO:0000256" key="3">
    <source>
        <dbReference type="ARBA" id="ARBA00022833"/>
    </source>
</evidence>
<keyword evidence="2" id="KW-0863">Zinc-finger</keyword>
<dbReference type="Pfam" id="PF25565">
    <property type="entry name" value="Ubiquitin_At1g33420"/>
    <property type="match status" value="1"/>
</dbReference>
<comment type="caution">
    <text evidence="5">The sequence shown here is derived from an EMBL/GenBank/DDBJ whole genome shotgun (WGS) entry which is preliminary data.</text>
</comment>
<keyword evidence="6" id="KW-1185">Reference proteome</keyword>
<dbReference type="SUPFAM" id="SSF57903">
    <property type="entry name" value="FYVE/PHD zinc finger"/>
    <property type="match status" value="1"/>
</dbReference>
<accession>A0A6A2ZST1</accession>
<protein>
    <submittedName>
        <fullName evidence="5">PHD finger protein</fullName>
    </submittedName>
</protein>
<dbReference type="CDD" id="cd15556">
    <property type="entry name" value="PHD_MMD1_like"/>
    <property type="match status" value="1"/>
</dbReference>